<organism evidence="1 2">
    <name type="scientific">Bonamia ostreae</name>
    <dbReference type="NCBI Taxonomy" id="126728"/>
    <lineage>
        <taxon>Eukaryota</taxon>
        <taxon>Sar</taxon>
        <taxon>Rhizaria</taxon>
        <taxon>Endomyxa</taxon>
        <taxon>Ascetosporea</taxon>
        <taxon>Haplosporida</taxon>
        <taxon>Bonamia</taxon>
    </lineage>
</organism>
<keyword evidence="2" id="KW-1185">Reference proteome</keyword>
<dbReference type="Proteomes" id="UP001439008">
    <property type="component" value="Unassembled WGS sequence"/>
</dbReference>
<protein>
    <submittedName>
        <fullName evidence="1">Uncharacterized protein</fullName>
    </submittedName>
</protein>
<sequence length="275" mass="29879">MVIEGYGRFKQSLVSHQVIGAYKAPTASTFKINGAAVGFVAPTVNTALVVDIELLDLRNPAGSGRNVIKHGSHVLVEVTLTAAATTQGLVWAEVQKALVERKKIWPNLDDEVIATLSGAADVDITFTTASSTTGVKSVKLLASTEGNRPSGLFTKTSLTEFSPVAYCVYTPGDEGENSGKWLEENVMMADPANIDYYGMRPGETPVLNGAYTSFYFRCKPWADGFQDMEHVSPIWNHTGYQKSFEFNVWVQQTGTIATSPSVKHDTIKAIEFFLG</sequence>
<accession>A0ABV2AT99</accession>
<name>A0ABV2AT99_9EUKA</name>
<comment type="caution">
    <text evidence="1">The sequence shown here is derived from an EMBL/GenBank/DDBJ whole genome shotgun (WGS) entry which is preliminary data.</text>
</comment>
<evidence type="ECO:0000313" key="2">
    <source>
        <dbReference type="Proteomes" id="UP001439008"/>
    </source>
</evidence>
<evidence type="ECO:0000313" key="1">
    <source>
        <dbReference type="EMBL" id="MES1922612.1"/>
    </source>
</evidence>
<reference evidence="1 2" key="1">
    <citation type="journal article" date="2024" name="BMC Biol.">
        <title>Comparative genomics of Ascetosporea gives new insight into the evolutionary basis for animal parasitism in Rhizaria.</title>
        <authorList>
            <person name="Hiltunen Thoren M."/>
            <person name="Onut-Brannstrom I."/>
            <person name="Alfjorden A."/>
            <person name="Peckova H."/>
            <person name="Swords F."/>
            <person name="Hooper C."/>
            <person name="Holzer A.S."/>
            <person name="Bass D."/>
            <person name="Burki F."/>
        </authorList>
    </citation>
    <scope>NUCLEOTIDE SEQUENCE [LARGE SCALE GENOMIC DNA]</scope>
    <source>
        <strain evidence="1">20-A016</strain>
    </source>
</reference>
<dbReference type="EMBL" id="JBDODL010003221">
    <property type="protein sequence ID" value="MES1922612.1"/>
    <property type="molecule type" value="Genomic_DNA"/>
</dbReference>
<proteinExistence type="predicted"/>
<gene>
    <name evidence="1" type="ORF">MHBO_004130</name>
</gene>